<feature type="compositionally biased region" description="Polar residues" evidence="1">
    <location>
        <begin position="67"/>
        <end position="77"/>
    </location>
</feature>
<proteinExistence type="predicted"/>
<feature type="compositionally biased region" description="Basic and acidic residues" evidence="1">
    <location>
        <begin position="287"/>
        <end position="298"/>
    </location>
</feature>
<sequence>MICTVFGPLQVELIEKEEQRQVKRVETAMDRWNSSRKPPQKKRPHLKKNAGPTGKPPVDPKSKFSRFRSNFQTSNAVGDQATKPTAPAQQDKTDSTVSEETTKPAVPALAVKMGPPSISLASRPTAGQKVQDRPASDQGARATAAPARPASDGQKVRPSPAGTSSGDSLPLASGQCRGSDSQKVCPSPAGTSSGDSLPLASGQCRGSDGQKEHPAPSAGTAELLSAAASKTERPNSDTPKTRQSGAPPASDKLSNTKSQSLPQSKGPSTSGPGFPIKQPVKVHVKKTSTDDSKQAWDG</sequence>
<feature type="compositionally biased region" description="Polar residues" evidence="1">
    <location>
        <begin position="252"/>
        <end position="271"/>
    </location>
</feature>
<protein>
    <submittedName>
        <fullName evidence="2">Uncharacterized protein</fullName>
    </submittedName>
</protein>
<feature type="compositionally biased region" description="Low complexity" evidence="1">
    <location>
        <begin position="140"/>
        <end position="150"/>
    </location>
</feature>
<evidence type="ECO:0000256" key="1">
    <source>
        <dbReference type="SAM" id="MobiDB-lite"/>
    </source>
</evidence>
<dbReference type="AlphaFoldDB" id="A0ABD0J7G9"/>
<reference evidence="2 3" key="1">
    <citation type="journal article" date="2023" name="Sci. Data">
        <title>Genome assembly of the Korean intertidal mud-creeper Batillaria attramentaria.</title>
        <authorList>
            <person name="Patra A.K."/>
            <person name="Ho P.T."/>
            <person name="Jun S."/>
            <person name="Lee S.J."/>
            <person name="Kim Y."/>
            <person name="Won Y.J."/>
        </authorList>
    </citation>
    <scope>NUCLEOTIDE SEQUENCE [LARGE SCALE GENOMIC DNA]</scope>
    <source>
        <strain evidence="2">Wonlab-2016</strain>
    </source>
</reference>
<organism evidence="2 3">
    <name type="scientific">Batillaria attramentaria</name>
    <dbReference type="NCBI Taxonomy" id="370345"/>
    <lineage>
        <taxon>Eukaryota</taxon>
        <taxon>Metazoa</taxon>
        <taxon>Spiralia</taxon>
        <taxon>Lophotrochozoa</taxon>
        <taxon>Mollusca</taxon>
        <taxon>Gastropoda</taxon>
        <taxon>Caenogastropoda</taxon>
        <taxon>Sorbeoconcha</taxon>
        <taxon>Cerithioidea</taxon>
        <taxon>Batillariidae</taxon>
        <taxon>Batillaria</taxon>
    </lineage>
</organism>
<name>A0ABD0J7G9_9CAEN</name>
<dbReference type="EMBL" id="JACVVK020000583">
    <property type="protein sequence ID" value="KAK7464596.1"/>
    <property type="molecule type" value="Genomic_DNA"/>
</dbReference>
<accession>A0ABD0J7G9</accession>
<evidence type="ECO:0000313" key="3">
    <source>
        <dbReference type="Proteomes" id="UP001519460"/>
    </source>
</evidence>
<comment type="caution">
    <text evidence="2">The sequence shown here is derived from an EMBL/GenBank/DDBJ whole genome shotgun (WGS) entry which is preliminary data.</text>
</comment>
<keyword evidence="3" id="KW-1185">Reference proteome</keyword>
<feature type="region of interest" description="Disordered" evidence="1">
    <location>
        <begin position="25"/>
        <end position="298"/>
    </location>
</feature>
<feature type="compositionally biased region" description="Polar residues" evidence="1">
    <location>
        <begin position="176"/>
        <end position="195"/>
    </location>
</feature>
<feature type="compositionally biased region" description="Basic residues" evidence="1">
    <location>
        <begin position="38"/>
        <end position="48"/>
    </location>
</feature>
<dbReference type="Proteomes" id="UP001519460">
    <property type="component" value="Unassembled WGS sequence"/>
</dbReference>
<gene>
    <name evidence="2" type="ORF">BaRGS_00037835</name>
</gene>
<feature type="compositionally biased region" description="Polar residues" evidence="1">
    <location>
        <begin position="87"/>
        <end position="99"/>
    </location>
</feature>
<evidence type="ECO:0000313" key="2">
    <source>
        <dbReference type="EMBL" id="KAK7464596.1"/>
    </source>
</evidence>